<organism evidence="2">
    <name type="scientific">Arion vulgaris</name>
    <dbReference type="NCBI Taxonomy" id="1028688"/>
    <lineage>
        <taxon>Eukaryota</taxon>
        <taxon>Metazoa</taxon>
        <taxon>Spiralia</taxon>
        <taxon>Lophotrochozoa</taxon>
        <taxon>Mollusca</taxon>
        <taxon>Gastropoda</taxon>
        <taxon>Heterobranchia</taxon>
        <taxon>Euthyneura</taxon>
        <taxon>Panpulmonata</taxon>
        <taxon>Eupulmonata</taxon>
        <taxon>Stylommatophora</taxon>
        <taxon>Helicina</taxon>
        <taxon>Arionoidea</taxon>
        <taxon>Arionidae</taxon>
        <taxon>Arion</taxon>
    </lineage>
</organism>
<dbReference type="AlphaFoldDB" id="A0A0B7C408"/>
<evidence type="ECO:0000256" key="1">
    <source>
        <dbReference type="SAM" id="MobiDB-lite"/>
    </source>
</evidence>
<gene>
    <name evidence="2" type="primary">ORF223122</name>
</gene>
<feature type="region of interest" description="Disordered" evidence="1">
    <location>
        <begin position="41"/>
        <end position="73"/>
    </location>
</feature>
<name>A0A0B7C408_9EUPU</name>
<feature type="non-terminal residue" evidence="2">
    <location>
        <position position="73"/>
    </location>
</feature>
<sequence>NNNRSFSYPPNTISTNNTLNSSSNNACIPAKMQPTVTIFQPAGHPTREKSPVKPRRSLPSVPLSETSERIKRF</sequence>
<protein>
    <submittedName>
        <fullName evidence="2">Uncharacterized protein</fullName>
    </submittedName>
</protein>
<feature type="non-terminal residue" evidence="2">
    <location>
        <position position="1"/>
    </location>
</feature>
<proteinExistence type="predicted"/>
<reference evidence="2" key="1">
    <citation type="submission" date="2014-12" db="EMBL/GenBank/DDBJ databases">
        <title>Insight into the proteome of Arion vulgaris.</title>
        <authorList>
            <person name="Aradska J."/>
            <person name="Bulat T."/>
            <person name="Smidak R."/>
            <person name="Sarate P."/>
            <person name="Gangsoo J."/>
            <person name="Sialana F."/>
            <person name="Bilban M."/>
            <person name="Lubec G."/>
        </authorList>
    </citation>
    <scope>NUCLEOTIDE SEQUENCE</scope>
    <source>
        <tissue evidence="2">Skin</tissue>
    </source>
</reference>
<evidence type="ECO:0000313" key="2">
    <source>
        <dbReference type="EMBL" id="CEL00209.1"/>
    </source>
</evidence>
<accession>A0A0B7C408</accession>
<dbReference type="EMBL" id="HACG01053338">
    <property type="protein sequence ID" value="CEL00209.1"/>
    <property type="molecule type" value="Transcribed_RNA"/>
</dbReference>